<dbReference type="AlphaFoldDB" id="A0AAV5VY14"/>
<sequence>SLRLSTTVPRISNSSAKTLLAVTTASARRDTQRPSTILASTTTNVSLLLRARKERETSARTPREITTARVFEDSERLTNATVNQRPASVWTFPSARRVSLVPMESLPLLVEVEQSASNRRAHSSASAR</sequence>
<reference evidence="1" key="1">
    <citation type="submission" date="2023-10" db="EMBL/GenBank/DDBJ databases">
        <title>Genome assembly of Pristionchus species.</title>
        <authorList>
            <person name="Yoshida K."/>
            <person name="Sommer R.J."/>
        </authorList>
    </citation>
    <scope>NUCLEOTIDE SEQUENCE</scope>
    <source>
        <strain evidence="1">RS5133</strain>
    </source>
</reference>
<comment type="caution">
    <text evidence="1">The sequence shown here is derived from an EMBL/GenBank/DDBJ whole genome shotgun (WGS) entry which is preliminary data.</text>
</comment>
<protein>
    <submittedName>
        <fullName evidence="1">Uncharacterized protein</fullName>
    </submittedName>
</protein>
<evidence type="ECO:0000313" key="1">
    <source>
        <dbReference type="EMBL" id="GMT23279.1"/>
    </source>
</evidence>
<gene>
    <name evidence="1" type="ORF">PFISCL1PPCAC_14576</name>
</gene>
<evidence type="ECO:0000313" key="2">
    <source>
        <dbReference type="Proteomes" id="UP001432322"/>
    </source>
</evidence>
<accession>A0AAV5VY14</accession>
<name>A0AAV5VY14_9BILA</name>
<dbReference type="Proteomes" id="UP001432322">
    <property type="component" value="Unassembled WGS sequence"/>
</dbReference>
<dbReference type="EMBL" id="BTSY01000004">
    <property type="protein sequence ID" value="GMT23279.1"/>
    <property type="molecule type" value="Genomic_DNA"/>
</dbReference>
<feature type="non-terminal residue" evidence="1">
    <location>
        <position position="1"/>
    </location>
</feature>
<organism evidence="1 2">
    <name type="scientific">Pristionchus fissidentatus</name>
    <dbReference type="NCBI Taxonomy" id="1538716"/>
    <lineage>
        <taxon>Eukaryota</taxon>
        <taxon>Metazoa</taxon>
        <taxon>Ecdysozoa</taxon>
        <taxon>Nematoda</taxon>
        <taxon>Chromadorea</taxon>
        <taxon>Rhabditida</taxon>
        <taxon>Rhabditina</taxon>
        <taxon>Diplogasteromorpha</taxon>
        <taxon>Diplogasteroidea</taxon>
        <taxon>Neodiplogasteridae</taxon>
        <taxon>Pristionchus</taxon>
    </lineage>
</organism>
<proteinExistence type="predicted"/>
<keyword evidence="2" id="KW-1185">Reference proteome</keyword>
<feature type="non-terminal residue" evidence="1">
    <location>
        <position position="128"/>
    </location>
</feature>